<comment type="caution">
    <text evidence="2">The sequence shown here is derived from an EMBL/GenBank/DDBJ whole genome shotgun (WGS) entry which is preliminary data.</text>
</comment>
<evidence type="ECO:0000256" key="1">
    <source>
        <dbReference type="SAM" id="Phobius"/>
    </source>
</evidence>
<reference evidence="2 3" key="1">
    <citation type="journal article" date="2019" name="Environ. Microbiol.">
        <title>Species interactions and distinct microbial communities in high Arctic permafrost affected cryosols are associated with the CH4 and CO2 gas fluxes.</title>
        <authorList>
            <person name="Altshuler I."/>
            <person name="Hamel J."/>
            <person name="Turney S."/>
            <person name="Magnuson E."/>
            <person name="Levesque R."/>
            <person name="Greer C."/>
            <person name="Whyte L.G."/>
        </authorList>
    </citation>
    <scope>NUCLEOTIDE SEQUENCE [LARGE SCALE GENOMIC DNA]</scope>
    <source>
        <strain evidence="2 3">S06.C</strain>
    </source>
</reference>
<feature type="transmembrane region" description="Helical" evidence="1">
    <location>
        <begin position="20"/>
        <end position="43"/>
    </location>
</feature>
<sequence>MPLPLVQEVFDPATHTRRGLVARLAVLNVAIALLLSALVYLVLDASRQTVASQTRAIAENLAAIAKLNIESELGRIDAVLSATADEIERLQAAGPMDEQALIDLLASRRTLLPAAEALRMSDATGRVRWGTALPNTLPGAAVATIADRPYFKQAMASTQATTLVTEPLRSQASGHWIVVLLRCGPTARSAACCMSVSPPVTSRRFSIATQ</sequence>
<dbReference type="CDD" id="cd12914">
    <property type="entry name" value="PDC1_DGC_like"/>
    <property type="match status" value="1"/>
</dbReference>
<dbReference type="Proteomes" id="UP000319212">
    <property type="component" value="Unassembled WGS sequence"/>
</dbReference>
<accession>A0A502DQI4</accession>
<keyword evidence="1" id="KW-0812">Transmembrane</keyword>
<dbReference type="EMBL" id="RCZI01000003">
    <property type="protein sequence ID" value="TPG27668.1"/>
    <property type="molecule type" value="Genomic_DNA"/>
</dbReference>
<evidence type="ECO:0000313" key="3">
    <source>
        <dbReference type="Proteomes" id="UP000319212"/>
    </source>
</evidence>
<evidence type="ECO:0000313" key="2">
    <source>
        <dbReference type="EMBL" id="TPG27668.1"/>
    </source>
</evidence>
<organism evidence="2 3">
    <name type="scientific">Variovorax guangxiensis</name>
    <dbReference type="NCBI Taxonomy" id="1775474"/>
    <lineage>
        <taxon>Bacteria</taxon>
        <taxon>Pseudomonadati</taxon>
        <taxon>Pseudomonadota</taxon>
        <taxon>Betaproteobacteria</taxon>
        <taxon>Burkholderiales</taxon>
        <taxon>Comamonadaceae</taxon>
        <taxon>Variovorax</taxon>
    </lineage>
</organism>
<gene>
    <name evidence="2" type="ORF">EAH82_12950</name>
</gene>
<name>A0A502DQI4_9BURK</name>
<dbReference type="Gene3D" id="3.30.450.20">
    <property type="entry name" value="PAS domain"/>
    <property type="match status" value="1"/>
</dbReference>
<proteinExistence type="predicted"/>
<dbReference type="AlphaFoldDB" id="A0A502DQI4"/>
<protein>
    <submittedName>
        <fullName evidence="2">Uncharacterized protein</fullName>
    </submittedName>
</protein>
<keyword evidence="1" id="KW-1133">Transmembrane helix</keyword>
<keyword evidence="1" id="KW-0472">Membrane</keyword>